<evidence type="ECO:0000256" key="3">
    <source>
        <dbReference type="ARBA" id="ARBA00022723"/>
    </source>
</evidence>
<keyword evidence="12" id="KW-1185">Reference proteome</keyword>
<evidence type="ECO:0000256" key="6">
    <source>
        <dbReference type="ARBA" id="ARBA00023014"/>
    </source>
</evidence>
<dbReference type="EMBL" id="CP074133">
    <property type="protein sequence ID" value="QUX25929.1"/>
    <property type="molecule type" value="Genomic_DNA"/>
</dbReference>
<evidence type="ECO:0000256" key="9">
    <source>
        <dbReference type="SAM" id="MobiDB-lite"/>
    </source>
</evidence>
<dbReference type="Proteomes" id="UP000676079">
    <property type="component" value="Chromosome"/>
</dbReference>
<evidence type="ECO:0000313" key="11">
    <source>
        <dbReference type="EMBL" id="QUX25929.1"/>
    </source>
</evidence>
<evidence type="ECO:0000256" key="1">
    <source>
        <dbReference type="ARBA" id="ARBA00001927"/>
    </source>
</evidence>
<dbReference type="Gene3D" id="3.30.70.20">
    <property type="match status" value="1"/>
</dbReference>
<organism evidence="11 12">
    <name type="scientific">Nocardiopsis changdeensis</name>
    <dbReference type="NCBI Taxonomy" id="2831969"/>
    <lineage>
        <taxon>Bacteria</taxon>
        <taxon>Bacillati</taxon>
        <taxon>Actinomycetota</taxon>
        <taxon>Actinomycetes</taxon>
        <taxon>Streptosporangiales</taxon>
        <taxon>Nocardiopsidaceae</taxon>
        <taxon>Nocardiopsis</taxon>
    </lineage>
</organism>
<evidence type="ECO:0000256" key="7">
    <source>
        <dbReference type="ARBA" id="ARBA00023291"/>
    </source>
</evidence>
<dbReference type="PANTHER" id="PTHR36923:SF3">
    <property type="entry name" value="FERREDOXIN"/>
    <property type="match status" value="1"/>
</dbReference>
<protein>
    <recommendedName>
        <fullName evidence="8">Ferredoxin</fullName>
    </recommendedName>
</protein>
<evidence type="ECO:0000256" key="4">
    <source>
        <dbReference type="ARBA" id="ARBA00022982"/>
    </source>
</evidence>
<feature type="region of interest" description="Disordered" evidence="9">
    <location>
        <begin position="59"/>
        <end position="81"/>
    </location>
</feature>
<dbReference type="InterPro" id="IPR001080">
    <property type="entry name" value="3Fe4S_ferredoxin"/>
</dbReference>
<keyword evidence="4 8" id="KW-0249">Electron transport</keyword>
<dbReference type="InterPro" id="IPR051269">
    <property type="entry name" value="Fe-S_cluster_ET"/>
</dbReference>
<dbReference type="PRINTS" id="PR00352">
    <property type="entry name" value="3FE4SFRDOXIN"/>
</dbReference>
<evidence type="ECO:0000259" key="10">
    <source>
        <dbReference type="Pfam" id="PF06902"/>
    </source>
</evidence>
<keyword evidence="2 8" id="KW-0813">Transport</keyword>
<feature type="domain" description="Divergent 4Fe-4S mono-cluster" evidence="10">
    <location>
        <begin position="2"/>
        <end position="61"/>
    </location>
</feature>
<keyword evidence="5 8" id="KW-0408">Iron</keyword>
<comment type="function">
    <text evidence="8">Ferredoxins are iron-sulfur proteins that transfer electrons in a wide variety of metabolic reactions.</text>
</comment>
<keyword evidence="6 8" id="KW-0411">Iron-sulfur</keyword>
<evidence type="ECO:0000256" key="2">
    <source>
        <dbReference type="ARBA" id="ARBA00022448"/>
    </source>
</evidence>
<gene>
    <name evidence="11" type="ORF">KGD84_12970</name>
</gene>
<name>A0ABX8BV17_9ACTN</name>
<evidence type="ECO:0000256" key="5">
    <source>
        <dbReference type="ARBA" id="ARBA00023004"/>
    </source>
</evidence>
<evidence type="ECO:0000256" key="8">
    <source>
        <dbReference type="RuleBase" id="RU368020"/>
    </source>
</evidence>
<keyword evidence="7" id="KW-0003">3Fe-4S</keyword>
<reference evidence="11 12" key="1">
    <citation type="submission" date="2021-05" db="EMBL/GenBank/DDBJ databases">
        <title>Direct Submission.</title>
        <authorList>
            <person name="Li K."/>
            <person name="Gao J."/>
        </authorList>
    </citation>
    <scope>NUCLEOTIDE SEQUENCE [LARGE SCALE GENOMIC DNA]</scope>
    <source>
        <strain evidence="11 12">Mg02</strain>
    </source>
</reference>
<dbReference type="PANTHER" id="PTHR36923">
    <property type="entry name" value="FERREDOXIN"/>
    <property type="match status" value="1"/>
</dbReference>
<proteinExistence type="predicted"/>
<accession>A0ABX8BV17</accession>
<dbReference type="Pfam" id="PF06902">
    <property type="entry name" value="Fer4_19"/>
    <property type="match status" value="1"/>
</dbReference>
<keyword evidence="3 8" id="KW-0479">Metal-binding</keyword>
<dbReference type="InterPro" id="IPR010693">
    <property type="entry name" value="Divergent_4Fe-4S_mono-cluster"/>
</dbReference>
<dbReference type="SUPFAM" id="SSF54862">
    <property type="entry name" value="4Fe-4S ferredoxins"/>
    <property type="match status" value="1"/>
</dbReference>
<sequence>MRLAADADVCAGAGQCVRAAPELFDQDDDGLVVLLAADVPEDSRARALDAVDLCPSGAIALRGHPAPPAPDTGADRLPPGP</sequence>
<comment type="cofactor">
    <cofactor evidence="1">
        <name>[3Fe-4S] cluster</name>
        <dbReference type="ChEBI" id="CHEBI:21137"/>
    </cofactor>
</comment>
<evidence type="ECO:0000313" key="12">
    <source>
        <dbReference type="Proteomes" id="UP000676079"/>
    </source>
</evidence>